<dbReference type="EMBL" id="JAVDYF010000001">
    <property type="protein sequence ID" value="MDR7354098.1"/>
    <property type="molecule type" value="Genomic_DNA"/>
</dbReference>
<dbReference type="RefSeq" id="WP_277104328.1">
    <property type="nucleotide sequence ID" value="NZ_BAAAJS010000077.1"/>
</dbReference>
<sequence>MTATHILIAVTDPGLHPEAINIAAASGLDVFDTTDPRDIARFARKAQIMLVDAVTAHHAATVAHTNTLFILFPEPGPLDTQLLDDTAADGGFFLPAQANDLLKAIGEHLHSHKAHTPTSSDQQPHTSTHAHKRLDSDETRPMNTRAANWGKVLCVSGAVGGAGASTFAAALALAAHKEHPTVLIEADPNSGGIDLLVGIENTAGLRWNDMKFTEGSIDGTQLFHALPHTAEGLAVLSIARNGDISGITEEGLLIAITALKSTYTVVIDMPNYMRFFSTVAEQSDCTIILIPAEVRAAAAAARVLAKLRARRVDTCAIMRHRGWSGLRRKDLPTIIGCPVAAEVFLDKKLPRTAELTGLGNIGTSSLPKSLTHAVRTVLEET</sequence>
<dbReference type="SUPFAM" id="SSF52540">
    <property type="entry name" value="P-loop containing nucleoside triphosphate hydrolases"/>
    <property type="match status" value="1"/>
</dbReference>
<dbReference type="Proteomes" id="UP001183619">
    <property type="component" value="Unassembled WGS sequence"/>
</dbReference>
<evidence type="ECO:0000313" key="2">
    <source>
        <dbReference type="EMBL" id="MDR7354098.1"/>
    </source>
</evidence>
<feature type="region of interest" description="Disordered" evidence="1">
    <location>
        <begin position="112"/>
        <end position="141"/>
    </location>
</feature>
<dbReference type="InterPro" id="IPR027417">
    <property type="entry name" value="P-loop_NTPase"/>
</dbReference>
<organism evidence="2 3">
    <name type="scientific">Corynebacterium felinum</name>
    <dbReference type="NCBI Taxonomy" id="131318"/>
    <lineage>
        <taxon>Bacteria</taxon>
        <taxon>Bacillati</taxon>
        <taxon>Actinomycetota</taxon>
        <taxon>Actinomycetes</taxon>
        <taxon>Mycobacteriales</taxon>
        <taxon>Corynebacteriaceae</taxon>
        <taxon>Corynebacterium</taxon>
    </lineage>
</organism>
<proteinExistence type="predicted"/>
<gene>
    <name evidence="2" type="ORF">J2S37_000636</name>
</gene>
<accession>A0ABU2B659</accession>
<reference evidence="2 3" key="1">
    <citation type="submission" date="2023-07" db="EMBL/GenBank/DDBJ databases">
        <title>Sequencing the genomes of 1000 actinobacteria strains.</title>
        <authorList>
            <person name="Klenk H.-P."/>
        </authorList>
    </citation>
    <scope>NUCLEOTIDE SEQUENCE [LARGE SCALE GENOMIC DNA]</scope>
    <source>
        <strain evidence="2 3">DSM 44508</strain>
    </source>
</reference>
<dbReference type="PANTHER" id="PTHR43384:SF11">
    <property type="entry name" value="SEPTUM SITE DETERMINING PROTEIN"/>
    <property type="match status" value="1"/>
</dbReference>
<dbReference type="InterPro" id="IPR022521">
    <property type="entry name" value="Rv3660c"/>
</dbReference>
<dbReference type="InterPro" id="IPR050625">
    <property type="entry name" value="ParA/MinD_ATPase"/>
</dbReference>
<comment type="caution">
    <text evidence="2">The sequence shown here is derived from an EMBL/GenBank/DDBJ whole genome shotgun (WGS) entry which is preliminary data.</text>
</comment>
<dbReference type="Gene3D" id="3.40.50.300">
    <property type="entry name" value="P-loop containing nucleotide triphosphate hydrolases"/>
    <property type="match status" value="1"/>
</dbReference>
<name>A0ABU2B659_9CORY</name>
<keyword evidence="3" id="KW-1185">Reference proteome</keyword>
<evidence type="ECO:0000313" key="3">
    <source>
        <dbReference type="Proteomes" id="UP001183619"/>
    </source>
</evidence>
<feature type="compositionally biased region" description="Polar residues" evidence="1">
    <location>
        <begin position="116"/>
        <end position="127"/>
    </location>
</feature>
<protein>
    <submittedName>
        <fullName evidence="2">Secretion/DNA translocation related CpaE-like protein</fullName>
    </submittedName>
</protein>
<dbReference type="NCBIfam" id="TIGR03815">
    <property type="entry name" value="CpaE_hom_Actino"/>
    <property type="match status" value="1"/>
</dbReference>
<evidence type="ECO:0000256" key="1">
    <source>
        <dbReference type="SAM" id="MobiDB-lite"/>
    </source>
</evidence>
<dbReference type="PANTHER" id="PTHR43384">
    <property type="entry name" value="SEPTUM SITE-DETERMINING PROTEIN MIND HOMOLOG, CHLOROPLASTIC-RELATED"/>
    <property type="match status" value="1"/>
</dbReference>